<evidence type="ECO:0000313" key="2">
    <source>
        <dbReference type="Proteomes" id="UP000324767"/>
    </source>
</evidence>
<protein>
    <submittedName>
        <fullName evidence="1">Uncharacterized protein</fullName>
    </submittedName>
</protein>
<accession>A0A5M8Q0F6</accession>
<proteinExistence type="predicted"/>
<evidence type="ECO:0000313" key="1">
    <source>
        <dbReference type="EMBL" id="KAA6415616.1"/>
    </source>
</evidence>
<dbReference type="Proteomes" id="UP000324767">
    <property type="component" value="Unassembled WGS sequence"/>
</dbReference>
<gene>
    <name evidence="1" type="ORF">FRX48_00332</name>
</gene>
<name>A0A5M8Q0F6_9LECA</name>
<comment type="caution">
    <text evidence="1">The sequence shown here is derived from an EMBL/GenBank/DDBJ whole genome shotgun (WGS) entry which is preliminary data.</text>
</comment>
<organism evidence="1 2">
    <name type="scientific">Lasallia pustulata</name>
    <dbReference type="NCBI Taxonomy" id="136370"/>
    <lineage>
        <taxon>Eukaryota</taxon>
        <taxon>Fungi</taxon>
        <taxon>Dikarya</taxon>
        <taxon>Ascomycota</taxon>
        <taxon>Pezizomycotina</taxon>
        <taxon>Lecanoromycetes</taxon>
        <taxon>OSLEUM clade</taxon>
        <taxon>Umbilicariomycetidae</taxon>
        <taxon>Umbilicariales</taxon>
        <taxon>Umbilicariaceae</taxon>
        <taxon>Lasallia</taxon>
    </lineage>
</organism>
<reference evidence="1 2" key="1">
    <citation type="submission" date="2019-09" db="EMBL/GenBank/DDBJ databases">
        <title>The hologenome of the rock-dwelling lichen Lasallia pustulata.</title>
        <authorList>
            <person name="Greshake Tzovaras B."/>
            <person name="Segers F."/>
            <person name="Bicker A."/>
            <person name="Dal Grande F."/>
            <person name="Otte J."/>
            <person name="Hankeln T."/>
            <person name="Schmitt I."/>
            <person name="Ebersberger I."/>
        </authorList>
    </citation>
    <scope>NUCLEOTIDE SEQUENCE [LARGE SCALE GENOMIC DNA]</scope>
    <source>
        <strain evidence="1">A1-1</strain>
    </source>
</reference>
<dbReference type="AlphaFoldDB" id="A0A5M8Q0F6"/>
<dbReference type="EMBL" id="VXIT01000001">
    <property type="protein sequence ID" value="KAA6415616.1"/>
    <property type="molecule type" value="Genomic_DNA"/>
</dbReference>
<sequence length="105" mass="12004">MCLCLTLRHHDNGDEFLHYVKDLQKRIDFISSFLSTCISTSLILFQCFRRTTAVVFPSTASASIPADRVAQTNHSLFAPEETPPLRFFSRFPKSLIDYNLPHNTP</sequence>